<organism evidence="5 6">
    <name type="scientific">Nakamurella aerolata</name>
    <dbReference type="NCBI Taxonomy" id="1656892"/>
    <lineage>
        <taxon>Bacteria</taxon>
        <taxon>Bacillati</taxon>
        <taxon>Actinomycetota</taxon>
        <taxon>Actinomycetes</taxon>
        <taxon>Nakamurellales</taxon>
        <taxon>Nakamurellaceae</taxon>
        <taxon>Nakamurella</taxon>
    </lineage>
</organism>
<accession>A0A849A723</accession>
<dbReference type="SUPFAM" id="SSF46894">
    <property type="entry name" value="C-terminal effector domain of the bipartite response regulators"/>
    <property type="match status" value="1"/>
</dbReference>
<protein>
    <submittedName>
        <fullName evidence="5">AAA family ATPase</fullName>
    </submittedName>
</protein>
<dbReference type="InterPro" id="IPR011990">
    <property type="entry name" value="TPR-like_helical_dom_sf"/>
</dbReference>
<dbReference type="PRINTS" id="PR00038">
    <property type="entry name" value="HTHLUXR"/>
</dbReference>
<dbReference type="SMART" id="SM00421">
    <property type="entry name" value="HTH_LUXR"/>
    <property type="match status" value="1"/>
</dbReference>
<keyword evidence="6" id="KW-1185">Reference proteome</keyword>
<dbReference type="InterPro" id="IPR036388">
    <property type="entry name" value="WH-like_DNA-bd_sf"/>
</dbReference>
<comment type="caution">
    <text evidence="5">The sequence shown here is derived from an EMBL/GenBank/DDBJ whole genome shotgun (WGS) entry which is preliminary data.</text>
</comment>
<dbReference type="SUPFAM" id="SSF52540">
    <property type="entry name" value="P-loop containing nucleoside triphosphate hydrolases"/>
    <property type="match status" value="1"/>
</dbReference>
<keyword evidence="1" id="KW-0547">Nucleotide-binding</keyword>
<dbReference type="CDD" id="cd06170">
    <property type="entry name" value="LuxR_C_like"/>
    <property type="match status" value="1"/>
</dbReference>
<dbReference type="Pfam" id="PF00196">
    <property type="entry name" value="GerE"/>
    <property type="match status" value="1"/>
</dbReference>
<dbReference type="RefSeq" id="WP_171197959.1">
    <property type="nucleotide sequence ID" value="NZ_JABEND010000001.1"/>
</dbReference>
<sequence length="1038" mass="109354">MIDERPQQPLIGREAELAELRAGLGLPPGAADAAADAEEPRQPGTVIVAGDAGVGKSRLLSELAAQVKVAGGEALVGHCLDLSDATSPYLPFAEMLGRWIREHPERAADLQARYPALAALTGQAASAAAAGADVRDQLVAVITELSEPGERGDPATVVLIEDAHWADRSTRDVIGLLMSRGSRQARLVISYRADDVHRRHPLRAALAEWSRLPGVHRLGLNPLPDKAIVELVGKLHPASFQPSVLDRIVERAAGNAFFAEELVGAAGDGSTELPDDLAALLLVRLDRLDDNGRRVAVGVAIGGHGVRHEVLSAAVGLDETALEQALRSAVEHHLLVPVGAGYGFRHALLAEAVLDDVLPGERRRWHQAFHDALLGMSAETVGTTYWAELARHARAAGRPAAAVQAGLRAADMACELGGPDEAARQYRTVLASLQEHPELAAELDPRDADRVAITGDLIAALSTGGDVLAAIGTAKDLVTEVSQAGNQRDKLRAMTQLAEAALAEDSWLSFVTARDALAEAPADLPDSLRARLLSVLARSLMGSGKYAEARRRAEQALEVAERIGLGAVAGDAATTLARLNDFEGVSGAVEDAEREFTAIMTKARRDNRQGTELRAGHHFAGVYAQRGDWRRAQQLHQRTAERALELGRPFGPWGLDSRVLAANGSFQLGDWDAALQLAQVPGQAPPAAAAALEVIRLTVAAARGGGEQLARSALARNPGLPDGMVVVMTGFAAIDALGDAGDLPAATAGHDAVVAQLTEAWGTPYFPGRVRLAALLIGQQARHVPALPRREWAAHLERARQLADDAARAAAFDPAAARTTSVLNPTPTRGGLFWGPEGQAWSARVTAELLRLRWQLEPGTVTSAALTSAWETTVALFDALPYPFEQARARARWAQALAAAGDEAKARDLRDAAHAVALELSAAPLLAELRRLPVSGGPTRRRRARSAEPAAAKAASSAATTTGPGRNPDESGALGADLTAREREVLALLALGRSNGEIGKSLFISTKTASVHVSNILAKLGATGRTEAAALAREHQLV</sequence>
<dbReference type="PANTHER" id="PTHR16305">
    <property type="entry name" value="TESTICULAR SOLUBLE ADENYLYL CYCLASE"/>
    <property type="match status" value="1"/>
</dbReference>
<evidence type="ECO:0000256" key="3">
    <source>
        <dbReference type="SAM" id="MobiDB-lite"/>
    </source>
</evidence>
<dbReference type="Gene3D" id="1.10.10.10">
    <property type="entry name" value="Winged helix-like DNA-binding domain superfamily/Winged helix DNA-binding domain"/>
    <property type="match status" value="1"/>
</dbReference>
<dbReference type="GO" id="GO:0004016">
    <property type="term" value="F:adenylate cyclase activity"/>
    <property type="evidence" value="ECO:0007669"/>
    <property type="project" value="TreeGrafter"/>
</dbReference>
<dbReference type="GO" id="GO:0003677">
    <property type="term" value="F:DNA binding"/>
    <property type="evidence" value="ECO:0007669"/>
    <property type="project" value="InterPro"/>
</dbReference>
<dbReference type="EMBL" id="JABEND010000001">
    <property type="protein sequence ID" value="NNG34300.1"/>
    <property type="molecule type" value="Genomic_DNA"/>
</dbReference>
<dbReference type="Gene3D" id="1.25.40.10">
    <property type="entry name" value="Tetratricopeptide repeat domain"/>
    <property type="match status" value="1"/>
</dbReference>
<dbReference type="PANTHER" id="PTHR16305:SF35">
    <property type="entry name" value="TRANSCRIPTIONAL ACTIVATOR DOMAIN"/>
    <property type="match status" value="1"/>
</dbReference>
<dbReference type="InterPro" id="IPR041664">
    <property type="entry name" value="AAA_16"/>
</dbReference>
<gene>
    <name evidence="5" type="ORF">HKD39_00900</name>
</gene>
<dbReference type="SUPFAM" id="SSF48452">
    <property type="entry name" value="TPR-like"/>
    <property type="match status" value="1"/>
</dbReference>
<evidence type="ECO:0000313" key="6">
    <source>
        <dbReference type="Proteomes" id="UP000562984"/>
    </source>
</evidence>
<keyword evidence="2" id="KW-0067">ATP-binding</keyword>
<dbReference type="InterPro" id="IPR000792">
    <property type="entry name" value="Tscrpt_reg_LuxR_C"/>
</dbReference>
<evidence type="ECO:0000256" key="1">
    <source>
        <dbReference type="ARBA" id="ARBA00022741"/>
    </source>
</evidence>
<feature type="domain" description="HTH luxR-type" evidence="4">
    <location>
        <begin position="971"/>
        <end position="1036"/>
    </location>
</feature>
<proteinExistence type="predicted"/>
<evidence type="ECO:0000256" key="2">
    <source>
        <dbReference type="ARBA" id="ARBA00022840"/>
    </source>
</evidence>
<dbReference type="AlphaFoldDB" id="A0A849A723"/>
<feature type="region of interest" description="Disordered" evidence="3">
    <location>
        <begin position="934"/>
        <end position="974"/>
    </location>
</feature>
<feature type="compositionally biased region" description="Low complexity" evidence="3">
    <location>
        <begin position="947"/>
        <end position="966"/>
    </location>
</feature>
<dbReference type="Pfam" id="PF13191">
    <property type="entry name" value="AAA_16"/>
    <property type="match status" value="1"/>
</dbReference>
<evidence type="ECO:0000313" key="5">
    <source>
        <dbReference type="EMBL" id="NNG34300.1"/>
    </source>
</evidence>
<name>A0A849A723_9ACTN</name>
<dbReference type="InterPro" id="IPR027417">
    <property type="entry name" value="P-loop_NTPase"/>
</dbReference>
<dbReference type="GO" id="GO:0005737">
    <property type="term" value="C:cytoplasm"/>
    <property type="evidence" value="ECO:0007669"/>
    <property type="project" value="TreeGrafter"/>
</dbReference>
<dbReference type="GO" id="GO:0006355">
    <property type="term" value="P:regulation of DNA-templated transcription"/>
    <property type="evidence" value="ECO:0007669"/>
    <property type="project" value="InterPro"/>
</dbReference>
<dbReference type="PROSITE" id="PS50043">
    <property type="entry name" value="HTH_LUXR_2"/>
    <property type="match status" value="1"/>
</dbReference>
<dbReference type="InterPro" id="IPR016032">
    <property type="entry name" value="Sig_transdc_resp-reg_C-effctor"/>
</dbReference>
<dbReference type="GO" id="GO:0005524">
    <property type="term" value="F:ATP binding"/>
    <property type="evidence" value="ECO:0007669"/>
    <property type="project" value="UniProtKB-KW"/>
</dbReference>
<reference evidence="5 6" key="1">
    <citation type="submission" date="2020-05" db="EMBL/GenBank/DDBJ databases">
        <title>Nakamurella sp. DB0629 isolated from air conditioner.</title>
        <authorList>
            <person name="Kim D.H."/>
            <person name="Kim D.-U."/>
        </authorList>
    </citation>
    <scope>NUCLEOTIDE SEQUENCE [LARGE SCALE GENOMIC DNA]</scope>
    <source>
        <strain evidence="5 6">DB0629</strain>
    </source>
</reference>
<evidence type="ECO:0000259" key="4">
    <source>
        <dbReference type="PROSITE" id="PS50043"/>
    </source>
</evidence>
<dbReference type="Proteomes" id="UP000562984">
    <property type="component" value="Unassembled WGS sequence"/>
</dbReference>